<dbReference type="GO" id="GO:0006508">
    <property type="term" value="P:proteolysis"/>
    <property type="evidence" value="ECO:0007669"/>
    <property type="project" value="InterPro"/>
</dbReference>
<dbReference type="Gene3D" id="3.90.226.10">
    <property type="entry name" value="2-enoyl-CoA Hydratase, Chain A, domain 1"/>
    <property type="match status" value="1"/>
</dbReference>
<dbReference type="SUPFAM" id="SSF52096">
    <property type="entry name" value="ClpP/crotonase"/>
    <property type="match status" value="1"/>
</dbReference>
<reference evidence="5" key="1">
    <citation type="journal article" date="2020" name="Stud. Mycol.">
        <title>101 Dothideomycetes genomes: a test case for predicting lifestyles and emergence of pathogens.</title>
        <authorList>
            <person name="Haridas S."/>
            <person name="Albert R."/>
            <person name="Binder M."/>
            <person name="Bloem J."/>
            <person name="Labutti K."/>
            <person name="Salamov A."/>
            <person name="Andreopoulos B."/>
            <person name="Baker S."/>
            <person name="Barry K."/>
            <person name="Bills G."/>
            <person name="Bluhm B."/>
            <person name="Cannon C."/>
            <person name="Castanera R."/>
            <person name="Culley D."/>
            <person name="Daum C."/>
            <person name="Ezra D."/>
            <person name="Gonzalez J."/>
            <person name="Henrissat B."/>
            <person name="Kuo A."/>
            <person name="Liang C."/>
            <person name="Lipzen A."/>
            <person name="Lutzoni F."/>
            <person name="Magnuson J."/>
            <person name="Mondo S."/>
            <person name="Nolan M."/>
            <person name="Ohm R."/>
            <person name="Pangilinan J."/>
            <person name="Park H.-J."/>
            <person name="Ramirez L."/>
            <person name="Alfaro M."/>
            <person name="Sun H."/>
            <person name="Tritt A."/>
            <person name="Yoshinaga Y."/>
            <person name="Zwiers L.-H."/>
            <person name="Turgeon B."/>
            <person name="Goodwin S."/>
            <person name="Spatafora J."/>
            <person name="Crous P."/>
            <person name="Grigoriev I."/>
        </authorList>
    </citation>
    <scope>NUCLEOTIDE SEQUENCE</scope>
    <source>
        <strain evidence="5">CBS 115976</strain>
    </source>
</reference>
<dbReference type="PANTHER" id="PTHR37049:SF5">
    <property type="entry name" value="TAIL SPECIFIC PROTEASE DOMAIN-CONTAINING PROTEIN"/>
    <property type="match status" value="1"/>
</dbReference>
<feature type="compositionally biased region" description="Polar residues" evidence="1">
    <location>
        <begin position="323"/>
        <end position="335"/>
    </location>
</feature>
<evidence type="ECO:0000259" key="3">
    <source>
        <dbReference type="Pfam" id="PF03572"/>
    </source>
</evidence>
<dbReference type="EMBL" id="MU004241">
    <property type="protein sequence ID" value="KAF2665081.1"/>
    <property type="molecule type" value="Genomic_DNA"/>
</dbReference>
<feature type="domain" description="Tail specific protease" evidence="3">
    <location>
        <begin position="378"/>
        <end position="595"/>
    </location>
</feature>
<dbReference type="Proteomes" id="UP000799302">
    <property type="component" value="Unassembled WGS sequence"/>
</dbReference>
<dbReference type="PANTHER" id="PTHR37049">
    <property type="entry name" value="PEPTIDASE S41 FAMILY PROTEIN"/>
    <property type="match status" value="1"/>
</dbReference>
<name>A0A6A6U0G3_9PEZI</name>
<proteinExistence type="predicted"/>
<organism evidence="5 6">
    <name type="scientific">Microthyrium microscopicum</name>
    <dbReference type="NCBI Taxonomy" id="703497"/>
    <lineage>
        <taxon>Eukaryota</taxon>
        <taxon>Fungi</taxon>
        <taxon>Dikarya</taxon>
        <taxon>Ascomycota</taxon>
        <taxon>Pezizomycotina</taxon>
        <taxon>Dothideomycetes</taxon>
        <taxon>Dothideomycetes incertae sedis</taxon>
        <taxon>Microthyriales</taxon>
        <taxon>Microthyriaceae</taxon>
        <taxon>Microthyrium</taxon>
    </lineage>
</organism>
<evidence type="ECO:0000256" key="1">
    <source>
        <dbReference type="SAM" id="MobiDB-lite"/>
    </source>
</evidence>
<dbReference type="Pfam" id="PF23658">
    <property type="entry name" value="PDZ_CPAF_rel"/>
    <property type="match status" value="1"/>
</dbReference>
<keyword evidence="6" id="KW-1185">Reference proteome</keyword>
<feature type="compositionally biased region" description="Low complexity" evidence="1">
    <location>
        <begin position="310"/>
        <end position="322"/>
    </location>
</feature>
<sequence>MVQFALLLWSAIGSSSLVQGSGIGRYILSGVSNQVPATSFSTEPYACRDIVNSTSYIFNATLAYQCLTSTPFQKDVATTFIKYLNDTLQFQSTLAYLKSPTPAYQQPGIDLIHELGLVQDYINSDRTFENQYAFEATIQRLLYQTHDSHISLISGVLSAFSFGSPYGLVSISEDGKKLPKVYFWADVKASENDNGTWHPSAVTTIDGKDTVEYLTEFAKLNSIGGLEPHADWNQLMSSPALDILGETAVFTGGATFYPADTITFKFENGSTTGPVPWKALFISPGDPGIILDGQDFYDFFVLGLINEDTSSSSSSNDASNATQASPPEDQSNENATEPADATYWGVDAYPDNPDVVQPDLQTTGGGFITGYFLNDSSIGVISIPSFDEYDDAIDTFSDTVGEFLDRSKAAGLKKIVIDLQQNTGGSALLAFDTFKHFFPNIEPLGASRLRAHRMADVLGSTITSYFEELNEGEPDFYRLVADEWVATTRIDVATEKNFTGWRQFYGPNAQYGDSFTTPQRSNLSDSIFAAGSLSGFIPFGYGPNVGNSTTPPYRAEDIVLLTDGACASTCSLFVEMMQQSANVSTIVVGGRPSYGPMQAMGGTRGAAAYSNLDIDYNIRIAGKINATVIPLLPNRTDSGIFIEEASINLRDQLRKDSNIPLQFQYHAANCRIFWTFDTINNFTNLWKRAAKATWQDHTLCVTNSTRYTAFTNETVALFPNQTNPAAQTKPAASTQFTVPEFAIIPGQIPDPVQARVNTKVPRDSSSLALGAACNPVTTTNKVDTCNKGTSCALVSVSCDATTKKPVSQNRCTRNCATGQSTCGSVSVARCSKDHLDPASGIWISVCKPQFQEGSPCAAKPGFTNTKEDSPGNLGG</sequence>
<accession>A0A6A6U0G3</accession>
<dbReference type="InterPro" id="IPR056186">
    <property type="entry name" value="PDZ_CPAF-rel"/>
</dbReference>
<keyword evidence="2" id="KW-0732">Signal</keyword>
<evidence type="ECO:0000313" key="5">
    <source>
        <dbReference type="EMBL" id="KAF2665081.1"/>
    </source>
</evidence>
<feature type="region of interest" description="Disordered" evidence="1">
    <location>
        <begin position="310"/>
        <end position="336"/>
    </location>
</feature>
<evidence type="ECO:0000259" key="4">
    <source>
        <dbReference type="Pfam" id="PF23658"/>
    </source>
</evidence>
<dbReference type="InterPro" id="IPR052766">
    <property type="entry name" value="S41A_metabolite_peptidase"/>
</dbReference>
<feature type="domain" description="CPAF-like PDZ" evidence="4">
    <location>
        <begin position="161"/>
        <end position="272"/>
    </location>
</feature>
<feature type="chain" id="PRO_5025414677" evidence="2">
    <location>
        <begin position="21"/>
        <end position="875"/>
    </location>
</feature>
<gene>
    <name evidence="5" type="ORF">BT63DRAFT_406218</name>
</gene>
<dbReference type="InterPro" id="IPR005151">
    <property type="entry name" value="Tail-specific_protease"/>
</dbReference>
<dbReference type="AlphaFoldDB" id="A0A6A6U0G3"/>
<dbReference type="InterPro" id="IPR029045">
    <property type="entry name" value="ClpP/crotonase-like_dom_sf"/>
</dbReference>
<feature type="signal peptide" evidence="2">
    <location>
        <begin position="1"/>
        <end position="20"/>
    </location>
</feature>
<dbReference type="GO" id="GO:0008236">
    <property type="term" value="F:serine-type peptidase activity"/>
    <property type="evidence" value="ECO:0007669"/>
    <property type="project" value="InterPro"/>
</dbReference>
<evidence type="ECO:0000256" key="2">
    <source>
        <dbReference type="SAM" id="SignalP"/>
    </source>
</evidence>
<protein>
    <submittedName>
        <fullName evidence="5">Uncharacterized protein</fullName>
    </submittedName>
</protein>
<dbReference type="OrthoDB" id="27214at2759"/>
<dbReference type="Pfam" id="PF03572">
    <property type="entry name" value="Peptidase_S41"/>
    <property type="match status" value="1"/>
</dbReference>
<evidence type="ECO:0000313" key="6">
    <source>
        <dbReference type="Proteomes" id="UP000799302"/>
    </source>
</evidence>